<dbReference type="EMBL" id="HACA01020291">
    <property type="protein sequence ID" value="CDW37652.1"/>
    <property type="molecule type" value="Transcribed_RNA"/>
</dbReference>
<name>A0A0K2UIA0_LEPSM</name>
<organism evidence="1">
    <name type="scientific">Lepeophtheirus salmonis</name>
    <name type="common">Salmon louse</name>
    <name type="synonym">Caligus salmonis</name>
    <dbReference type="NCBI Taxonomy" id="72036"/>
    <lineage>
        <taxon>Eukaryota</taxon>
        <taxon>Metazoa</taxon>
        <taxon>Ecdysozoa</taxon>
        <taxon>Arthropoda</taxon>
        <taxon>Crustacea</taxon>
        <taxon>Multicrustacea</taxon>
        <taxon>Hexanauplia</taxon>
        <taxon>Copepoda</taxon>
        <taxon>Siphonostomatoida</taxon>
        <taxon>Caligidae</taxon>
        <taxon>Lepeophtheirus</taxon>
    </lineage>
</organism>
<protein>
    <submittedName>
        <fullName evidence="1">Uncharacterized protein</fullName>
    </submittedName>
</protein>
<evidence type="ECO:0000313" key="1">
    <source>
        <dbReference type="EMBL" id="CDW37652.1"/>
    </source>
</evidence>
<reference evidence="1" key="1">
    <citation type="submission" date="2014-05" db="EMBL/GenBank/DDBJ databases">
        <authorList>
            <person name="Chronopoulou M."/>
        </authorList>
    </citation>
    <scope>NUCLEOTIDE SEQUENCE</scope>
    <source>
        <tissue evidence="1">Whole organism</tissue>
    </source>
</reference>
<sequence>MKDRKGIFLNHGWVDKLYKTENLSVQLIPLLWMYGCNPLDST</sequence>
<dbReference type="EMBL" id="HACA01020292">
    <property type="protein sequence ID" value="CDW37653.1"/>
    <property type="molecule type" value="Transcribed_RNA"/>
</dbReference>
<proteinExistence type="predicted"/>
<dbReference type="AlphaFoldDB" id="A0A0K2UIA0"/>
<accession>A0A0K2UIA0</accession>